<organism evidence="2 3">
    <name type="scientific">Brevundimonas kwangchunensis</name>
    <dbReference type="NCBI Taxonomy" id="322163"/>
    <lineage>
        <taxon>Bacteria</taxon>
        <taxon>Pseudomonadati</taxon>
        <taxon>Pseudomonadota</taxon>
        <taxon>Alphaproteobacteria</taxon>
        <taxon>Caulobacterales</taxon>
        <taxon>Caulobacteraceae</taxon>
        <taxon>Brevundimonas</taxon>
    </lineage>
</organism>
<keyword evidence="2" id="KW-0675">Receptor</keyword>
<evidence type="ECO:0000313" key="2">
    <source>
        <dbReference type="EMBL" id="GAA0624778.1"/>
    </source>
</evidence>
<dbReference type="Proteomes" id="UP001501352">
    <property type="component" value="Unassembled WGS sequence"/>
</dbReference>
<evidence type="ECO:0000313" key="3">
    <source>
        <dbReference type="Proteomes" id="UP001501352"/>
    </source>
</evidence>
<feature type="chain" id="PRO_5046220277" evidence="1">
    <location>
        <begin position="40"/>
        <end position="852"/>
    </location>
</feature>
<sequence length="852" mass="93520">MRHPLSNKRGNRMRHSFRQITLTSSAIAAALLYPAIASAQTAPATQQPASVPTVVVEGEAPAVPAYRFGTAIDSGTSILSEEAVRTNAPGSGDAIDLLRRLAGTQFAIERDTRVTEESLRDLRPEMISISGGRPTDNMFTLDGIGTNTLFELTTPGTRSTLPAHFEDVAGVSAQSIFIDTNLIGGITVRDSNISAEYGKFTGGVVEIVTRDPGRRYSVQGSVGYSGSELTSWKTAPGFTGTLPEEPDYRKLRWSLSADLPITETISVLAAYNRSEAESTYTRSATYGGGKYGSLTFSENYLLKTLVELPNEMRLTAQVTHAPYRSDYEGGSGINNLIVTHSGGTTGKISLEGVRGVADWRLELNHAWSDMDRDAPRYNFSRPTGGIVNWCASSTCTEGGFGDINQSQRDTSFLGRWTQPFGGGDLNLGFDYNRTEAQKERPEEGRAYQRGAYDTRTVCASPTDIACVAGDHASLRYISYGVFDFNVGIDAFSAFGEYTREINGVTFRAGLRYDYESFLGNHTLSPRLSVSGELPWFGITATGGLNRYYGRSFLSYAVRQARPGNLTYERTGVLTGGQLVFSENWNLTAIGTPANYADADLDTPYSDEATLALTGPAPFVGGEWRLKGVIRESRDLIVSNPGQVTTYDDVNRARTYTIYSPSNEGESSYKGGSFEYIRTFGRHSLTFSTAFSETKSNANREYDIDDFEDIGSTQVVYNGQLVSLIDIAQQNDRLDFASPFVGNLSWSSRWVDDRLSLSGGLRYRGSFERVEDTGVNQRINNVNYDVYDVVGYKPSVDVDLNASFDVIRDNGRQATLEARVANLFDTVPNKSVSFSTNPYQIGRVVWLGMRFRY</sequence>
<evidence type="ECO:0000256" key="1">
    <source>
        <dbReference type="SAM" id="SignalP"/>
    </source>
</evidence>
<feature type="signal peptide" evidence="1">
    <location>
        <begin position="1"/>
        <end position="39"/>
    </location>
</feature>
<proteinExistence type="predicted"/>
<protein>
    <submittedName>
        <fullName evidence="2">TonB-dependent receptor</fullName>
    </submittedName>
</protein>
<comment type="caution">
    <text evidence="2">The sequence shown here is derived from an EMBL/GenBank/DDBJ whole genome shotgun (WGS) entry which is preliminary data.</text>
</comment>
<reference evidence="3" key="1">
    <citation type="journal article" date="2019" name="Int. J. Syst. Evol. Microbiol.">
        <title>The Global Catalogue of Microorganisms (GCM) 10K type strain sequencing project: providing services to taxonomists for standard genome sequencing and annotation.</title>
        <authorList>
            <consortium name="The Broad Institute Genomics Platform"/>
            <consortium name="The Broad Institute Genome Sequencing Center for Infectious Disease"/>
            <person name="Wu L."/>
            <person name="Ma J."/>
        </authorList>
    </citation>
    <scope>NUCLEOTIDE SEQUENCE [LARGE SCALE GENOMIC DNA]</scope>
    <source>
        <strain evidence="3">JCM 12928</strain>
    </source>
</reference>
<name>A0ABP3S3E6_9CAUL</name>
<keyword evidence="1" id="KW-0732">Signal</keyword>
<accession>A0ABP3S3E6</accession>
<gene>
    <name evidence="2" type="ORF">GCM10009422_21500</name>
</gene>
<dbReference type="EMBL" id="BAAAGA010000005">
    <property type="protein sequence ID" value="GAA0624778.1"/>
    <property type="molecule type" value="Genomic_DNA"/>
</dbReference>
<dbReference type="SUPFAM" id="SSF56935">
    <property type="entry name" value="Porins"/>
    <property type="match status" value="1"/>
</dbReference>
<keyword evidence="3" id="KW-1185">Reference proteome</keyword>